<keyword evidence="2" id="KW-1185">Reference proteome</keyword>
<evidence type="ECO:0000313" key="1">
    <source>
        <dbReference type="EMBL" id="GAA5100618.1"/>
    </source>
</evidence>
<protein>
    <submittedName>
        <fullName evidence="1">Uncharacterized protein</fullName>
    </submittedName>
</protein>
<proteinExistence type="predicted"/>
<accession>A0ABP9MWV3</accession>
<dbReference type="EMBL" id="BAABIY010000040">
    <property type="protein sequence ID" value="GAA5100618.1"/>
    <property type="molecule type" value="Genomic_DNA"/>
</dbReference>
<sequence length="55" mass="5788">MVFPKGNIVEVLDVRVLRGEALGALAVRVLGMGALDVRALGVAEALWAVCMPKVL</sequence>
<name>A0ABP9MWV3_9HYPH</name>
<comment type="caution">
    <text evidence="1">The sequence shown here is derived from an EMBL/GenBank/DDBJ whole genome shotgun (WGS) entry which is preliminary data.</text>
</comment>
<organism evidence="1 2">
    <name type="scientific">Bartonella acomydis</name>
    <dbReference type="NCBI Taxonomy" id="686234"/>
    <lineage>
        <taxon>Bacteria</taxon>
        <taxon>Pseudomonadati</taxon>
        <taxon>Pseudomonadota</taxon>
        <taxon>Alphaproteobacteria</taxon>
        <taxon>Hyphomicrobiales</taxon>
        <taxon>Bartonellaceae</taxon>
        <taxon>Bartonella</taxon>
    </lineage>
</organism>
<evidence type="ECO:0000313" key="2">
    <source>
        <dbReference type="Proteomes" id="UP001501525"/>
    </source>
</evidence>
<gene>
    <name evidence="1" type="ORF">GCM10023260_12670</name>
</gene>
<reference evidence="2" key="1">
    <citation type="journal article" date="2019" name="Int. J. Syst. Evol. Microbiol.">
        <title>The Global Catalogue of Microorganisms (GCM) 10K type strain sequencing project: providing services to taxonomists for standard genome sequencing and annotation.</title>
        <authorList>
            <consortium name="The Broad Institute Genomics Platform"/>
            <consortium name="The Broad Institute Genome Sequencing Center for Infectious Disease"/>
            <person name="Wu L."/>
            <person name="Ma J."/>
        </authorList>
    </citation>
    <scope>NUCLEOTIDE SEQUENCE [LARGE SCALE GENOMIC DNA]</scope>
    <source>
        <strain evidence="2">JCM 17706</strain>
    </source>
</reference>
<dbReference type="Proteomes" id="UP001501525">
    <property type="component" value="Unassembled WGS sequence"/>
</dbReference>